<sequence length="324" mass="37209">MNHLINTGKKRTILISISILLISIHTIYFYHSVRPEIEVKKLISQLVRFSLTLGLLIMVYKGKSWAKNISLVLFSIAVLIASVSFFTINAPILNKIPLIVMIFIYSMAIHHFGFSSSYKAFFDFQNSGTRSFSTEQTIISKKIENTNVETVISSYDSIMETNKFWNIIETTKNKSLGDYEQQQIELEKELYKLTANEVLEFDNKFRTLRGNIYNWDFWAAAYIINGGCSDDCFSDFRGWLIGQGKSVFENAIINIESLTELKDTNDGDWEGLSYIATSVYEEKTGKEMSIGISENFNITGEEWDEDSDDLKNRYPKLWATFGME</sequence>
<evidence type="ECO:0000256" key="1">
    <source>
        <dbReference type="SAM" id="Phobius"/>
    </source>
</evidence>
<keyword evidence="1" id="KW-1133">Transmembrane helix</keyword>
<keyword evidence="4" id="KW-1185">Reference proteome</keyword>
<dbReference type="RefSeq" id="WP_150899237.1">
    <property type="nucleotide sequence ID" value="NZ_WAAU01000008.1"/>
</dbReference>
<dbReference type="InterPro" id="IPR025334">
    <property type="entry name" value="DUF4240"/>
</dbReference>
<dbReference type="Pfam" id="PF14024">
    <property type="entry name" value="DUF4240"/>
    <property type="match status" value="1"/>
</dbReference>
<dbReference type="AlphaFoldDB" id="A0A7J5ASR0"/>
<protein>
    <submittedName>
        <fullName evidence="3">DUF4240 domain-containing protein</fullName>
    </submittedName>
</protein>
<accession>A0A7J5ASR0</accession>
<reference evidence="3 4" key="1">
    <citation type="submission" date="2019-09" db="EMBL/GenBank/DDBJ databases">
        <authorList>
            <person name="Cao W.R."/>
        </authorList>
    </citation>
    <scope>NUCLEOTIDE SEQUENCE [LARGE SCALE GENOMIC DNA]</scope>
    <source>
        <strain evidence="4">a4</strain>
    </source>
</reference>
<gene>
    <name evidence="3" type="ORF">F7018_06680</name>
</gene>
<feature type="domain" description="DUF4240" evidence="2">
    <location>
        <begin position="159"/>
        <end position="282"/>
    </location>
</feature>
<dbReference type="Proteomes" id="UP000467305">
    <property type="component" value="Unassembled WGS sequence"/>
</dbReference>
<organism evidence="3 4">
    <name type="scientific">Tenacibaculum aiptasiae</name>
    <dbReference type="NCBI Taxonomy" id="426481"/>
    <lineage>
        <taxon>Bacteria</taxon>
        <taxon>Pseudomonadati</taxon>
        <taxon>Bacteroidota</taxon>
        <taxon>Flavobacteriia</taxon>
        <taxon>Flavobacteriales</taxon>
        <taxon>Flavobacteriaceae</taxon>
        <taxon>Tenacibaculum</taxon>
    </lineage>
</organism>
<evidence type="ECO:0000313" key="3">
    <source>
        <dbReference type="EMBL" id="KAB1159993.1"/>
    </source>
</evidence>
<name>A0A7J5ASR0_9FLAO</name>
<feature type="transmembrane region" description="Helical" evidence="1">
    <location>
        <begin position="12"/>
        <end position="30"/>
    </location>
</feature>
<feature type="transmembrane region" description="Helical" evidence="1">
    <location>
        <begin position="71"/>
        <end position="90"/>
    </location>
</feature>
<evidence type="ECO:0000313" key="4">
    <source>
        <dbReference type="Proteomes" id="UP000467305"/>
    </source>
</evidence>
<keyword evidence="1" id="KW-0812">Transmembrane</keyword>
<dbReference type="EMBL" id="WAAU01000008">
    <property type="protein sequence ID" value="KAB1159993.1"/>
    <property type="molecule type" value="Genomic_DNA"/>
</dbReference>
<evidence type="ECO:0000259" key="2">
    <source>
        <dbReference type="Pfam" id="PF14024"/>
    </source>
</evidence>
<keyword evidence="1" id="KW-0472">Membrane</keyword>
<dbReference type="OrthoDB" id="6200718at2"/>
<proteinExistence type="predicted"/>
<comment type="caution">
    <text evidence="3">The sequence shown here is derived from an EMBL/GenBank/DDBJ whole genome shotgun (WGS) entry which is preliminary data.</text>
</comment>
<feature type="transmembrane region" description="Helical" evidence="1">
    <location>
        <begin position="42"/>
        <end position="59"/>
    </location>
</feature>